<dbReference type="Pfam" id="PF05930">
    <property type="entry name" value="Phage_AlpA"/>
    <property type="match status" value="1"/>
</dbReference>
<protein>
    <submittedName>
        <fullName evidence="1">DNA-binding transcriptional activator AlpA</fullName>
    </submittedName>
</protein>
<accession>A0A6J5SZN5</accession>
<reference evidence="1" key="1">
    <citation type="submission" date="2020-05" db="EMBL/GenBank/DDBJ databases">
        <authorList>
            <person name="Chiriac C."/>
            <person name="Salcher M."/>
            <person name="Ghai R."/>
            <person name="Kavagutti S V."/>
        </authorList>
    </citation>
    <scope>NUCLEOTIDE SEQUENCE</scope>
</reference>
<evidence type="ECO:0000313" key="1">
    <source>
        <dbReference type="EMBL" id="CAB4220699.1"/>
    </source>
</evidence>
<name>A0A6J5SZN5_9CAUD</name>
<dbReference type="PANTHER" id="PTHR36154">
    <property type="entry name" value="DNA-BINDING TRANSCRIPTIONAL ACTIVATOR ALPA"/>
    <property type="match status" value="1"/>
</dbReference>
<keyword evidence="1" id="KW-0238">DNA-binding</keyword>
<gene>
    <name evidence="1" type="ORF">UFOVP1626_15</name>
</gene>
<proteinExistence type="predicted"/>
<dbReference type="PANTHER" id="PTHR36154:SF1">
    <property type="entry name" value="DNA-BINDING TRANSCRIPTIONAL ACTIVATOR ALPA"/>
    <property type="match status" value="1"/>
</dbReference>
<dbReference type="InterPro" id="IPR052931">
    <property type="entry name" value="Prophage_regulatory_activator"/>
</dbReference>
<sequence>MIENMTLRDYFASKAMEVFLTKNKGDWTFEEIANDSYLIADAMAKNQKVLSKREKTDLLTLKEVLDYVKKSRSSVYKEVKTGTFPKPLRVGMRKIAWNLSDIQEWISNREKTIMDMALKNDGSYK</sequence>
<dbReference type="EMBL" id="LR797493">
    <property type="protein sequence ID" value="CAB4220699.1"/>
    <property type="molecule type" value="Genomic_DNA"/>
</dbReference>
<organism evidence="1">
    <name type="scientific">uncultured Caudovirales phage</name>
    <dbReference type="NCBI Taxonomy" id="2100421"/>
    <lineage>
        <taxon>Viruses</taxon>
        <taxon>Duplodnaviria</taxon>
        <taxon>Heunggongvirae</taxon>
        <taxon>Uroviricota</taxon>
        <taxon>Caudoviricetes</taxon>
        <taxon>Peduoviridae</taxon>
        <taxon>Maltschvirus</taxon>
        <taxon>Maltschvirus maltsch</taxon>
    </lineage>
</organism>
<dbReference type="Gene3D" id="1.10.238.160">
    <property type="match status" value="1"/>
</dbReference>
<dbReference type="InterPro" id="IPR010260">
    <property type="entry name" value="AlpA"/>
</dbReference>
<dbReference type="GO" id="GO:0003677">
    <property type="term" value="F:DNA binding"/>
    <property type="evidence" value="ECO:0007669"/>
    <property type="project" value="UniProtKB-KW"/>
</dbReference>